<feature type="transmembrane region" description="Helical" evidence="1">
    <location>
        <begin position="6"/>
        <end position="23"/>
    </location>
</feature>
<keyword evidence="1" id="KW-0812">Transmembrane</keyword>
<proteinExistence type="predicted"/>
<keyword evidence="3" id="KW-1185">Reference proteome</keyword>
<dbReference type="AlphaFoldDB" id="A0AA41R372"/>
<dbReference type="EMBL" id="JALJRB010000023">
    <property type="protein sequence ID" value="MCJ8502277.1"/>
    <property type="molecule type" value="Genomic_DNA"/>
</dbReference>
<dbReference type="Proteomes" id="UP001165427">
    <property type="component" value="Unassembled WGS sequence"/>
</dbReference>
<dbReference type="RefSeq" id="WP_246912807.1">
    <property type="nucleotide sequence ID" value="NZ_JALJRB010000023.1"/>
</dbReference>
<evidence type="ECO:0000313" key="2">
    <source>
        <dbReference type="EMBL" id="MCJ8502277.1"/>
    </source>
</evidence>
<keyword evidence="1" id="KW-0472">Membrane</keyword>
<name>A0AA41R372_9BACT</name>
<evidence type="ECO:0000313" key="3">
    <source>
        <dbReference type="Proteomes" id="UP001165427"/>
    </source>
</evidence>
<accession>A0AA41R372</accession>
<organism evidence="2 3">
    <name type="scientific">Desulfatitalea alkaliphila</name>
    <dbReference type="NCBI Taxonomy" id="2929485"/>
    <lineage>
        <taxon>Bacteria</taxon>
        <taxon>Pseudomonadati</taxon>
        <taxon>Thermodesulfobacteriota</taxon>
        <taxon>Desulfobacteria</taxon>
        <taxon>Desulfobacterales</taxon>
        <taxon>Desulfosarcinaceae</taxon>
        <taxon>Desulfatitalea</taxon>
    </lineage>
</organism>
<evidence type="ECO:0000256" key="1">
    <source>
        <dbReference type="SAM" id="Phobius"/>
    </source>
</evidence>
<keyword evidence="1" id="KW-1133">Transmembrane helix</keyword>
<gene>
    <name evidence="2" type="ORF">MRX98_16960</name>
</gene>
<protein>
    <submittedName>
        <fullName evidence="2">Uncharacterized protein</fullName>
    </submittedName>
</protein>
<comment type="caution">
    <text evidence="2">The sequence shown here is derived from an EMBL/GenBank/DDBJ whole genome shotgun (WGS) entry which is preliminary data.</text>
</comment>
<reference evidence="2" key="1">
    <citation type="submission" date="2022-04" db="EMBL/GenBank/DDBJ databases">
        <title>Desulfatitalea alkaliphila sp. nov., a novel anaerobic sulfate-reducing bacterium isolated from terrestrial mud volcano, Taman Peninsula, Russia.</title>
        <authorList>
            <person name="Khomyakova M.A."/>
            <person name="Merkel A.Y."/>
            <person name="Slobodkin A.I."/>
        </authorList>
    </citation>
    <scope>NUCLEOTIDE SEQUENCE</scope>
    <source>
        <strain evidence="2">M08but</strain>
    </source>
</reference>
<sequence length="89" mass="9513">MEFIMVLLVACVVFAFCFAVFLLKGRKDGAEPRLHGCGHTDDGCHCRKSSSPPAAGGQPTEGCCDGAAHGSQSRFDLLEVLEKAKRQDS</sequence>